<dbReference type="InterPro" id="IPR003307">
    <property type="entry name" value="W2_domain"/>
</dbReference>
<evidence type="ECO:0000256" key="1">
    <source>
        <dbReference type="SAM" id="MobiDB-lite"/>
    </source>
</evidence>
<dbReference type="Gene3D" id="1.25.40.180">
    <property type="match status" value="1"/>
</dbReference>
<evidence type="ECO:0000313" key="4">
    <source>
        <dbReference type="Proteomes" id="UP000663870"/>
    </source>
</evidence>
<protein>
    <recommendedName>
        <fullName evidence="2">W2 domain-containing protein</fullName>
    </recommendedName>
</protein>
<dbReference type="Proteomes" id="UP000663870">
    <property type="component" value="Unassembled WGS sequence"/>
</dbReference>
<feature type="domain" description="W2" evidence="2">
    <location>
        <begin position="95"/>
        <end position="258"/>
    </location>
</feature>
<dbReference type="AlphaFoldDB" id="A0A814VT76"/>
<dbReference type="EMBL" id="CAJNOL010000774">
    <property type="protein sequence ID" value="CAF1195351.1"/>
    <property type="molecule type" value="Genomic_DNA"/>
</dbReference>
<feature type="compositionally biased region" description="Low complexity" evidence="1">
    <location>
        <begin position="90"/>
        <end position="103"/>
    </location>
</feature>
<evidence type="ECO:0000313" key="3">
    <source>
        <dbReference type="EMBL" id="CAF1195351.1"/>
    </source>
</evidence>
<feature type="region of interest" description="Disordered" evidence="1">
    <location>
        <begin position="84"/>
        <end position="103"/>
    </location>
</feature>
<name>A0A814VT76_9BILA</name>
<gene>
    <name evidence="3" type="ORF">JXQ802_LOCUS24116</name>
</gene>
<proteinExistence type="predicted"/>
<dbReference type="PROSITE" id="PS51363">
    <property type="entry name" value="W2"/>
    <property type="match status" value="1"/>
</dbReference>
<organism evidence="3 4">
    <name type="scientific">Rotaria sordida</name>
    <dbReference type="NCBI Taxonomy" id="392033"/>
    <lineage>
        <taxon>Eukaryota</taxon>
        <taxon>Metazoa</taxon>
        <taxon>Spiralia</taxon>
        <taxon>Gnathifera</taxon>
        <taxon>Rotifera</taxon>
        <taxon>Eurotatoria</taxon>
        <taxon>Bdelloidea</taxon>
        <taxon>Philodinida</taxon>
        <taxon>Philodinidae</taxon>
        <taxon>Rotaria</taxon>
    </lineage>
</organism>
<evidence type="ECO:0000259" key="2">
    <source>
        <dbReference type="PROSITE" id="PS51363"/>
    </source>
</evidence>
<keyword evidence="4" id="KW-1185">Reference proteome</keyword>
<reference evidence="3" key="1">
    <citation type="submission" date="2021-02" db="EMBL/GenBank/DDBJ databases">
        <authorList>
            <person name="Nowell W R."/>
        </authorList>
    </citation>
    <scope>NUCLEOTIDE SEQUENCE</scope>
</reference>
<accession>A0A814VT76</accession>
<comment type="caution">
    <text evidence="3">The sequence shown here is derived from an EMBL/GenBank/DDBJ whole genome shotgun (WGS) entry which is preliminary data.</text>
</comment>
<sequence length="258" mass="29183">MNSDDNDEAIVIQQMIDSLSQDIWQLRWNVSSKVLKPSTIQTSTPNGEKHASFSPLFENAAADTLKTKDRWVGGWAEQASLARNAQNANKTQQPQSKKPQKIEPSQKLISLFSSNAAQEDVKNYLKTFFILTKKKSIIPEQIAILVSSFIQSVDEGESKMITSQYIDMIKYWAKKHPDGEFMVIVGIQVFVSSQGHITVDKDAVNIFSHLLQFFTQNQCVSNESILKWYQKGTHGRNYVGYPVARHMASKYISETFGI</sequence>